<gene>
    <name evidence="1" type="ORF">CROQUDRAFT_705564</name>
</gene>
<dbReference type="Proteomes" id="UP000886653">
    <property type="component" value="Unassembled WGS sequence"/>
</dbReference>
<accession>A0A9P6NET5</accession>
<organism evidence="1 2">
    <name type="scientific">Cronartium quercuum f. sp. fusiforme G11</name>
    <dbReference type="NCBI Taxonomy" id="708437"/>
    <lineage>
        <taxon>Eukaryota</taxon>
        <taxon>Fungi</taxon>
        <taxon>Dikarya</taxon>
        <taxon>Basidiomycota</taxon>
        <taxon>Pucciniomycotina</taxon>
        <taxon>Pucciniomycetes</taxon>
        <taxon>Pucciniales</taxon>
        <taxon>Coleosporiaceae</taxon>
        <taxon>Cronartium</taxon>
    </lineage>
</organism>
<dbReference type="AlphaFoldDB" id="A0A9P6NET5"/>
<comment type="caution">
    <text evidence="1">The sequence shown here is derived from an EMBL/GenBank/DDBJ whole genome shotgun (WGS) entry which is preliminary data.</text>
</comment>
<name>A0A9P6NET5_9BASI</name>
<keyword evidence="2" id="KW-1185">Reference proteome</keyword>
<reference evidence="1" key="1">
    <citation type="submission" date="2013-11" db="EMBL/GenBank/DDBJ databases">
        <title>Genome sequence of the fusiform rust pathogen reveals effectors for host alternation and coevolution with pine.</title>
        <authorList>
            <consortium name="DOE Joint Genome Institute"/>
            <person name="Smith K."/>
            <person name="Pendleton A."/>
            <person name="Kubisiak T."/>
            <person name="Anderson C."/>
            <person name="Salamov A."/>
            <person name="Aerts A."/>
            <person name="Riley R."/>
            <person name="Clum A."/>
            <person name="Lindquist E."/>
            <person name="Ence D."/>
            <person name="Campbell M."/>
            <person name="Kronenberg Z."/>
            <person name="Feau N."/>
            <person name="Dhillon B."/>
            <person name="Hamelin R."/>
            <person name="Burleigh J."/>
            <person name="Smith J."/>
            <person name="Yandell M."/>
            <person name="Nelson C."/>
            <person name="Grigoriev I."/>
            <person name="Davis J."/>
        </authorList>
    </citation>
    <scope>NUCLEOTIDE SEQUENCE</scope>
    <source>
        <strain evidence="1">G11</strain>
    </source>
</reference>
<sequence length="90" mass="10389">MGLRVTLQTVPMQQLVTLHVTLQPRPEACARRYICSVTALPVVRVDKETPCYWTSNLGNQCKFKPHWCPFLLALGNKSLRHQWRCRKGLV</sequence>
<proteinExistence type="predicted"/>
<evidence type="ECO:0000313" key="1">
    <source>
        <dbReference type="EMBL" id="KAG0145511.1"/>
    </source>
</evidence>
<dbReference type="EMBL" id="MU167275">
    <property type="protein sequence ID" value="KAG0145511.1"/>
    <property type="molecule type" value="Genomic_DNA"/>
</dbReference>
<evidence type="ECO:0000313" key="2">
    <source>
        <dbReference type="Proteomes" id="UP000886653"/>
    </source>
</evidence>
<protein>
    <submittedName>
        <fullName evidence="1">Uncharacterized protein</fullName>
    </submittedName>
</protein>